<dbReference type="InterPro" id="IPR045595">
    <property type="entry name" value="SufBD_N"/>
</dbReference>
<proteinExistence type="inferred from homology"/>
<name>A0A0X8X7Z0_HALHR</name>
<dbReference type="Pfam" id="PF01458">
    <property type="entry name" value="SUFBD_core"/>
    <property type="match status" value="1"/>
</dbReference>
<sequence length="442" mass="47452">MATGQGRAPVAALDDMSLPTGGPDWLSQLREQAQLALSSSGLPDKGWEHWRHNNLAAFAGRQLQAPLSPGDAAKGIAVLDELLPVDSGPRLVFVDGQLDWCLSDLDLLPEGITLSSLSGGLQATDIEDWSHRLSSSVDLQANPIVALNTALLRDALFVHVKPQVKPDRPLLVASYSTAQADSSICYPRLLVEVAEGAELQLIEWHGGADGVDYTSTPVSEFFVAANGSAEVARISEEGDNGHQLGAVTADVAAAAEVSFHSYVQGGDQVRVEMAAALRGEGGDASLTGFHLSDKRRFVEHHSSVRHCCEQTRSRQFFKGVLAGRSESLFDGMVHVDPGAQKTDAEQQNRNLLLSPLALAHSVPRLEIYADDVRCSHGATAGELDEQAIFYMRARGIDEQTAKSLLIRAFAAQAIDYCPVSLAAEYELKRLDDFLSLVAGEHG</sequence>
<dbReference type="KEGG" id="hhk:HH1059_05830"/>
<keyword evidence="5" id="KW-1185">Reference proteome</keyword>
<organism evidence="4 5">
    <name type="scientific">Halorhodospira halochloris</name>
    <name type="common">Ectothiorhodospira halochloris</name>
    <dbReference type="NCBI Taxonomy" id="1052"/>
    <lineage>
        <taxon>Bacteria</taxon>
        <taxon>Pseudomonadati</taxon>
        <taxon>Pseudomonadota</taxon>
        <taxon>Gammaproteobacteria</taxon>
        <taxon>Chromatiales</taxon>
        <taxon>Ectothiorhodospiraceae</taxon>
        <taxon>Halorhodospira</taxon>
    </lineage>
</organism>
<evidence type="ECO:0000313" key="4">
    <source>
        <dbReference type="EMBL" id="BAU57270.1"/>
    </source>
</evidence>
<evidence type="ECO:0000256" key="1">
    <source>
        <dbReference type="ARBA" id="ARBA00043967"/>
    </source>
</evidence>
<dbReference type="PANTHER" id="PTHR43575:SF1">
    <property type="entry name" value="PROTEIN ABCI7, CHLOROPLASTIC"/>
    <property type="match status" value="1"/>
</dbReference>
<dbReference type="SUPFAM" id="SSF101960">
    <property type="entry name" value="Stabilizer of iron transporter SufD"/>
    <property type="match status" value="1"/>
</dbReference>
<dbReference type="OrthoDB" id="9768262at2"/>
<evidence type="ECO:0000259" key="2">
    <source>
        <dbReference type="Pfam" id="PF01458"/>
    </source>
</evidence>
<dbReference type="AlphaFoldDB" id="A0A0X8X7Z0"/>
<dbReference type="Proteomes" id="UP000218890">
    <property type="component" value="Chromosome"/>
</dbReference>
<reference evidence="4" key="1">
    <citation type="submission" date="2016-02" db="EMBL/GenBank/DDBJ databases">
        <title>Halorhodospira halochloris DSM-1059 complete genome, version 2.</title>
        <authorList>
            <person name="Tsukatani Y."/>
        </authorList>
    </citation>
    <scope>NUCLEOTIDE SEQUENCE</scope>
    <source>
        <strain evidence="4">DSM 1059</strain>
    </source>
</reference>
<dbReference type="GO" id="GO:0016226">
    <property type="term" value="P:iron-sulfur cluster assembly"/>
    <property type="evidence" value="ECO:0007669"/>
    <property type="project" value="InterPro"/>
</dbReference>
<comment type="similarity">
    <text evidence="1">Belongs to the iron-sulfur cluster assembly SufBD family.</text>
</comment>
<feature type="domain" description="SUF system FeS cluster assembly SufBD N-terminal" evidence="3">
    <location>
        <begin position="24"/>
        <end position="170"/>
    </location>
</feature>
<dbReference type="InterPro" id="IPR055346">
    <property type="entry name" value="Fe-S_cluster_assembly_SufBD"/>
</dbReference>
<evidence type="ECO:0000313" key="5">
    <source>
        <dbReference type="Proteomes" id="UP000218890"/>
    </source>
</evidence>
<dbReference type="InterPro" id="IPR037284">
    <property type="entry name" value="SUF_FeS_clus_asmbl_SufBD_sf"/>
</dbReference>
<dbReference type="InterPro" id="IPR011542">
    <property type="entry name" value="SUF_FeS_clus_asmbl_SufD"/>
</dbReference>
<feature type="domain" description="SUF system FeS cluster assembly SufBD core" evidence="2">
    <location>
        <begin position="179"/>
        <end position="409"/>
    </location>
</feature>
<gene>
    <name evidence="4" type="ORF">HH1059_05830</name>
</gene>
<dbReference type="EMBL" id="AP017372">
    <property type="protein sequence ID" value="BAU57270.1"/>
    <property type="molecule type" value="Genomic_DNA"/>
</dbReference>
<dbReference type="NCBIfam" id="TIGR01981">
    <property type="entry name" value="sufD"/>
    <property type="match status" value="1"/>
</dbReference>
<dbReference type="InterPro" id="IPR000825">
    <property type="entry name" value="SUF_FeS_clus_asmbl_SufBD_core"/>
</dbReference>
<dbReference type="Pfam" id="PF19295">
    <property type="entry name" value="SufBD_N"/>
    <property type="match status" value="1"/>
</dbReference>
<protein>
    <submittedName>
        <fullName evidence="4">Iron-sulfur cluster assembly protein SufD</fullName>
    </submittedName>
</protein>
<evidence type="ECO:0000259" key="3">
    <source>
        <dbReference type="Pfam" id="PF19295"/>
    </source>
</evidence>
<accession>A0A0X8X7Z0</accession>
<dbReference type="RefSeq" id="WP_096408089.1">
    <property type="nucleotide sequence ID" value="NZ_AP017372.2"/>
</dbReference>
<dbReference type="PANTHER" id="PTHR43575">
    <property type="entry name" value="PROTEIN ABCI7, CHLOROPLASTIC"/>
    <property type="match status" value="1"/>
</dbReference>